<organism evidence="2 3">
    <name type="scientific">Litoreibacter albidus</name>
    <dbReference type="NCBI Taxonomy" id="670155"/>
    <lineage>
        <taxon>Bacteria</taxon>
        <taxon>Pseudomonadati</taxon>
        <taxon>Pseudomonadota</taxon>
        <taxon>Alphaproteobacteria</taxon>
        <taxon>Rhodobacterales</taxon>
        <taxon>Roseobacteraceae</taxon>
        <taxon>Litoreibacter</taxon>
    </lineage>
</organism>
<accession>A0A1H2RM04</accession>
<feature type="transmembrane region" description="Helical" evidence="1">
    <location>
        <begin position="44"/>
        <end position="62"/>
    </location>
</feature>
<keyword evidence="1" id="KW-0472">Membrane</keyword>
<keyword evidence="1" id="KW-1133">Transmembrane helix</keyword>
<name>A0A1H2RM04_9RHOB</name>
<dbReference type="EMBL" id="FNOI01000001">
    <property type="protein sequence ID" value="SDW19669.1"/>
    <property type="molecule type" value="Genomic_DNA"/>
</dbReference>
<proteinExistence type="predicted"/>
<keyword evidence="3" id="KW-1185">Reference proteome</keyword>
<dbReference type="AlphaFoldDB" id="A0A1H2RM04"/>
<dbReference type="STRING" id="670155.SAMN04488001_0530"/>
<gene>
    <name evidence="2" type="ORF">SAMN04488001_0530</name>
</gene>
<sequence length="99" mass="10334">MPKLIKLLLRNAIGGALAGVCFSGLLVWSNIAGLRHLVLETADGPLAATVMTVFFVITFASVQMARAVMAMTESDGDTPPPRGGVQVSALVPVRVTDRG</sequence>
<reference evidence="3" key="1">
    <citation type="submission" date="2016-10" db="EMBL/GenBank/DDBJ databases">
        <authorList>
            <person name="Varghese N."/>
            <person name="Submissions S."/>
        </authorList>
    </citation>
    <scope>NUCLEOTIDE SEQUENCE [LARGE SCALE GENOMIC DNA]</scope>
    <source>
        <strain evidence="3">DSM 26922</strain>
    </source>
</reference>
<protein>
    <submittedName>
        <fullName evidence="2">Uncharacterized protein</fullName>
    </submittedName>
</protein>
<dbReference type="RefSeq" id="WP_089943964.1">
    <property type="nucleotide sequence ID" value="NZ_FNOI01000001.1"/>
</dbReference>
<evidence type="ECO:0000313" key="3">
    <source>
        <dbReference type="Proteomes" id="UP000199441"/>
    </source>
</evidence>
<evidence type="ECO:0000256" key="1">
    <source>
        <dbReference type="SAM" id="Phobius"/>
    </source>
</evidence>
<keyword evidence="1" id="KW-0812">Transmembrane</keyword>
<dbReference type="Proteomes" id="UP000199441">
    <property type="component" value="Unassembled WGS sequence"/>
</dbReference>
<evidence type="ECO:0000313" key="2">
    <source>
        <dbReference type="EMBL" id="SDW19669.1"/>
    </source>
</evidence>
<dbReference type="OrthoDB" id="8115457at2"/>
<feature type="transmembrane region" description="Helical" evidence="1">
    <location>
        <begin position="12"/>
        <end position="32"/>
    </location>
</feature>